<protein>
    <recommendedName>
        <fullName evidence="4">DUF378 domain-containing protein</fullName>
    </recommendedName>
</protein>
<dbReference type="Proteomes" id="UP000547458">
    <property type="component" value="Unassembled WGS sequence"/>
</dbReference>
<gene>
    <name evidence="2" type="ORF">BJ994_001286</name>
</gene>
<evidence type="ECO:0008006" key="4">
    <source>
        <dbReference type="Google" id="ProtNLM"/>
    </source>
</evidence>
<dbReference type="InterPro" id="IPR007211">
    <property type="entry name" value="DUF378"/>
</dbReference>
<keyword evidence="1" id="KW-0812">Transmembrane</keyword>
<keyword evidence="1" id="KW-0472">Membrane</keyword>
<keyword evidence="3" id="KW-1185">Reference proteome</keyword>
<keyword evidence="1" id="KW-1133">Transmembrane helix</keyword>
<feature type="transmembrane region" description="Helical" evidence="1">
    <location>
        <begin position="7"/>
        <end position="26"/>
    </location>
</feature>
<accession>A0A846RKL4</accession>
<evidence type="ECO:0000313" key="3">
    <source>
        <dbReference type="Proteomes" id="UP000547458"/>
    </source>
</evidence>
<comment type="caution">
    <text evidence="2">The sequence shown here is derived from an EMBL/GenBank/DDBJ whole genome shotgun (WGS) entry which is preliminary data.</text>
</comment>
<name>A0A846RKL4_9MICC</name>
<evidence type="ECO:0000313" key="2">
    <source>
        <dbReference type="EMBL" id="NJC22210.1"/>
    </source>
</evidence>
<dbReference type="Pfam" id="PF04070">
    <property type="entry name" value="DUF378"/>
    <property type="match status" value="1"/>
</dbReference>
<feature type="transmembrane region" description="Helical" evidence="1">
    <location>
        <begin position="46"/>
        <end position="64"/>
    </location>
</feature>
<reference evidence="2 3" key="1">
    <citation type="submission" date="2020-03" db="EMBL/GenBank/DDBJ databases">
        <title>Sequencing the genomes of 1000 actinobacteria strains.</title>
        <authorList>
            <person name="Klenk H.-P."/>
        </authorList>
    </citation>
    <scope>NUCLEOTIDE SEQUENCE [LARGE SCALE GENOMIC DNA]</scope>
    <source>
        <strain evidence="2 3">DSM 16403</strain>
    </source>
</reference>
<evidence type="ECO:0000256" key="1">
    <source>
        <dbReference type="SAM" id="Phobius"/>
    </source>
</evidence>
<dbReference type="EMBL" id="JAATJL010000001">
    <property type="protein sequence ID" value="NJC22210.1"/>
    <property type="molecule type" value="Genomic_DNA"/>
</dbReference>
<proteinExistence type="predicted"/>
<dbReference type="AlphaFoldDB" id="A0A846RKL4"/>
<organism evidence="2 3">
    <name type="scientific">Arthrobacter pigmenti</name>
    <dbReference type="NCBI Taxonomy" id="271432"/>
    <lineage>
        <taxon>Bacteria</taxon>
        <taxon>Bacillati</taxon>
        <taxon>Actinomycetota</taxon>
        <taxon>Actinomycetes</taxon>
        <taxon>Micrococcales</taxon>
        <taxon>Micrococcaceae</taxon>
        <taxon>Arthrobacter</taxon>
    </lineage>
</organism>
<dbReference type="RefSeq" id="WP_167992648.1">
    <property type="nucleotide sequence ID" value="NZ_JAATJL010000001.1"/>
</dbReference>
<sequence>MKPRNALDWIAFVLLLVGAFSWGAFVTDVNILDRALEPIADPLDDVAFVLIAVAGLYWIIRVLGAGPKEPDR</sequence>